<feature type="signal peptide" evidence="6">
    <location>
        <begin position="1"/>
        <end position="31"/>
    </location>
</feature>
<dbReference type="Proteomes" id="UP000343335">
    <property type="component" value="Unassembled WGS sequence"/>
</dbReference>
<evidence type="ECO:0000259" key="7">
    <source>
        <dbReference type="Pfam" id="PF00263"/>
    </source>
</evidence>
<gene>
    <name evidence="9" type="ORF">PCO31010_03132</name>
</gene>
<keyword evidence="2 6" id="KW-0732">Signal</keyword>
<feature type="compositionally biased region" description="Polar residues" evidence="5">
    <location>
        <begin position="608"/>
        <end position="627"/>
    </location>
</feature>
<dbReference type="Gene3D" id="3.30.1370.120">
    <property type="match status" value="2"/>
</dbReference>
<dbReference type="Pfam" id="PF00263">
    <property type="entry name" value="Secretin"/>
    <property type="match status" value="1"/>
</dbReference>
<dbReference type="Pfam" id="PF03958">
    <property type="entry name" value="Secretin_N"/>
    <property type="match status" value="2"/>
</dbReference>
<dbReference type="NCBIfam" id="TIGR02516">
    <property type="entry name" value="type_III_yscC"/>
    <property type="match status" value="1"/>
</dbReference>
<dbReference type="Gene3D" id="3.55.50.30">
    <property type="match status" value="1"/>
</dbReference>
<feature type="domain" description="Type II/III secretion system secretin-like" evidence="7">
    <location>
        <begin position="347"/>
        <end position="505"/>
    </location>
</feature>
<evidence type="ECO:0000259" key="8">
    <source>
        <dbReference type="Pfam" id="PF03958"/>
    </source>
</evidence>
<dbReference type="InterPro" id="IPR050810">
    <property type="entry name" value="Bact_Secretion_Sys_Channel"/>
</dbReference>
<dbReference type="InterPro" id="IPR005644">
    <property type="entry name" value="NolW-like"/>
</dbReference>
<dbReference type="EMBL" id="CABPSA010000005">
    <property type="protein sequence ID" value="VVE20454.1"/>
    <property type="molecule type" value="Genomic_DNA"/>
</dbReference>
<evidence type="ECO:0000256" key="2">
    <source>
        <dbReference type="ARBA" id="ARBA00022729"/>
    </source>
</evidence>
<sequence>MMELTLSRLRQACINSLLCLAGATCAIQVHAQTDIGAPWLAQPYIYTGDRQPLSTVLRDFGRQFGLNVKVASGISGIVNGRVSAESPGKFLDQLGGLHGFDWFVDSGTLYVTPLSARIRRMLKVPPPMIAQVRSALQGLGLFNPRYGWGELGNQGQIIVSGPPAYVARIEEIVRNIASTPNNVQVAVYRLKYANVQDRTIKYRDREIVVPGVATILRGLEETGATSVHGEDSAPSAESEWGSFQRTAVIASDIRLNAIVVKASPDAQPFYRQLISQLDVNVPLVQIEVAIIDIDSDLAENIGVNWALGNIASTAAGVAAGVAGAPFSAALTTVLPRGFDLSARVHLLEREGRGQVISKPSLLTMDNLQALFDTSETSYIRTVGERVVETTPVSAGLMLKVTPRVIDAAPGEQRRILLQVDIEDGKRINSTAEELPVLKTSTISTQAVIGDAESLLIAGHQRQEQQTSVERVPVLGSLPGIGALFRNTHESQLNRTRFFVVTPRIVNTLSVEGTAGGEAFRQSRDMGAGIDTTQPLTLPLPAPKSQRSVPQLPMPTPTSPPSDLLQRPLPAPSPDPLSSPPSIMNRNSPQATSPSDAGLPDRNKVIGASPNTIASEQISPSTNVTSVASDHRASKGIALRLAEDLYGHHGREHPANQRDGGRTGDGIKQQPAPSIDRSRETP</sequence>
<dbReference type="InterPro" id="IPR004846">
    <property type="entry name" value="T2SS/T3SS_dom"/>
</dbReference>
<dbReference type="InterPro" id="IPR003522">
    <property type="entry name" value="T3SS_OM_pore_YscC"/>
</dbReference>
<reference evidence="9 10" key="1">
    <citation type="submission" date="2019-08" db="EMBL/GenBank/DDBJ databases">
        <authorList>
            <person name="Peeters C."/>
        </authorList>
    </citation>
    <scope>NUCLEOTIDE SEQUENCE [LARGE SCALE GENOMIC DNA]</scope>
    <source>
        <strain evidence="9 10">LMG 31010</strain>
    </source>
</reference>
<feature type="compositionally biased region" description="Basic and acidic residues" evidence="5">
    <location>
        <begin position="640"/>
        <end position="661"/>
    </location>
</feature>
<dbReference type="GO" id="GO:0015627">
    <property type="term" value="C:type II protein secretion system complex"/>
    <property type="evidence" value="ECO:0007669"/>
    <property type="project" value="TreeGrafter"/>
</dbReference>
<evidence type="ECO:0000256" key="3">
    <source>
        <dbReference type="RuleBase" id="RU004003"/>
    </source>
</evidence>
<dbReference type="GO" id="GO:0009279">
    <property type="term" value="C:cell outer membrane"/>
    <property type="evidence" value="ECO:0007669"/>
    <property type="project" value="UniProtKB-SubCell"/>
</dbReference>
<feature type="domain" description="NolW-like" evidence="8">
    <location>
        <begin position="185"/>
        <end position="281"/>
    </location>
</feature>
<comment type="similarity">
    <text evidence="3">Belongs to the bacterial secretin family.</text>
</comment>
<dbReference type="GO" id="GO:0009306">
    <property type="term" value="P:protein secretion"/>
    <property type="evidence" value="ECO:0007669"/>
    <property type="project" value="InterPro"/>
</dbReference>
<evidence type="ECO:0000256" key="6">
    <source>
        <dbReference type="SAM" id="SignalP"/>
    </source>
</evidence>
<dbReference type="PANTHER" id="PTHR30332">
    <property type="entry name" value="PROBABLE GENERAL SECRETION PATHWAY PROTEIN D"/>
    <property type="match status" value="1"/>
</dbReference>
<proteinExistence type="inferred from homology"/>
<dbReference type="AlphaFoldDB" id="A0A5E4WA14"/>
<feature type="chain" id="PRO_5022826749" evidence="6">
    <location>
        <begin position="32"/>
        <end position="681"/>
    </location>
</feature>
<dbReference type="PRINTS" id="PR01337">
    <property type="entry name" value="TYPE3OMGPROT"/>
</dbReference>
<evidence type="ECO:0000313" key="9">
    <source>
        <dbReference type="EMBL" id="VVE20454.1"/>
    </source>
</evidence>
<evidence type="ECO:0000256" key="4">
    <source>
        <dbReference type="RuleBase" id="RU004004"/>
    </source>
</evidence>
<evidence type="ECO:0000313" key="10">
    <source>
        <dbReference type="Proteomes" id="UP000343335"/>
    </source>
</evidence>
<evidence type="ECO:0000256" key="5">
    <source>
        <dbReference type="SAM" id="MobiDB-lite"/>
    </source>
</evidence>
<name>A0A5E4WA14_9BURK</name>
<comment type="subcellular location">
    <subcellularLocation>
        <location evidence="1 4">Cell outer membrane</location>
    </subcellularLocation>
</comment>
<feature type="domain" description="NolW-like" evidence="8">
    <location>
        <begin position="130"/>
        <end position="175"/>
    </location>
</feature>
<feature type="compositionally biased region" description="Polar residues" evidence="5">
    <location>
        <begin position="583"/>
        <end position="594"/>
    </location>
</feature>
<accession>A0A5E4WA14</accession>
<feature type="region of interest" description="Disordered" evidence="5">
    <location>
        <begin position="516"/>
        <end position="681"/>
    </location>
</feature>
<keyword evidence="4" id="KW-0813">Transport</keyword>
<evidence type="ECO:0000256" key="1">
    <source>
        <dbReference type="ARBA" id="ARBA00004442"/>
    </source>
</evidence>
<dbReference type="InterPro" id="IPR038591">
    <property type="entry name" value="NolW-like_sf"/>
</dbReference>
<protein>
    <submittedName>
        <fullName evidence="9">EscC/YscC/HrcC family type III secretion system outer membrane ring protein</fullName>
    </submittedName>
</protein>
<feature type="compositionally biased region" description="Pro residues" evidence="5">
    <location>
        <begin position="568"/>
        <end position="578"/>
    </location>
</feature>
<organism evidence="9 10">
    <name type="scientific">Pandoraea commovens</name>
    <dbReference type="NCBI Taxonomy" id="2508289"/>
    <lineage>
        <taxon>Bacteria</taxon>
        <taxon>Pseudomonadati</taxon>
        <taxon>Pseudomonadota</taxon>
        <taxon>Betaproteobacteria</taxon>
        <taxon>Burkholderiales</taxon>
        <taxon>Burkholderiaceae</taxon>
        <taxon>Pandoraea</taxon>
    </lineage>
</organism>
<dbReference type="PANTHER" id="PTHR30332:SF5">
    <property type="entry name" value="SPI-1 TYPE 3 SECRETION SYSTEM SECRETIN"/>
    <property type="match status" value="1"/>
</dbReference>